<sequence length="411" mass="44937">MDKFINRLIENPWFIRVLALILALLLFENVNQENQSVINVPQDQDAEIIKNVPVTSYYDTENLVVSGVPETVTITISGPKSNLQQAVTQRGFEVYVDLTEAEIGTQEVPIQIRDISERLTVKIEPETVEVSVQEKVTKEFSVEAEFNTGILADGYISDAAEINPKKVKITGAKDVLDKISYVKATLDVKGPIQDTLKQEAEILVLDQELNKLDVVVEPRTVEVTIPIKASSKKVPIRIVENGTPPEGVVIDSITLENDEATIIAEKDLLDKTESVRVEVDVSEITGDTELSLPVIISDGIVAVDPQLVKVTIKANKSESKTLSNLPISIQGLSDQYKAAFRDPSNGSMNVTITGTTEEISSINASDFQVYVDASGLDAGDHDVKILVDGPDSVNWKLAKDTGRISITQKEA</sequence>
<dbReference type="InterPro" id="IPR012505">
    <property type="entry name" value="YbbR"/>
</dbReference>
<comment type="caution">
    <text evidence="1">The sequence shown here is derived from an EMBL/GenBank/DDBJ whole genome shotgun (WGS) entry which is preliminary data.</text>
</comment>
<dbReference type="InterPro" id="IPR053154">
    <property type="entry name" value="c-di-AMP_regulator"/>
</dbReference>
<accession>A0A431VQL1</accession>
<dbReference type="PANTHER" id="PTHR37804:SF1">
    <property type="entry name" value="CDAA REGULATORY PROTEIN CDAR"/>
    <property type="match status" value="1"/>
</dbReference>
<dbReference type="AlphaFoldDB" id="A0A431VQL1"/>
<dbReference type="PANTHER" id="PTHR37804">
    <property type="entry name" value="CDAA REGULATORY PROTEIN CDAR"/>
    <property type="match status" value="1"/>
</dbReference>
<evidence type="ECO:0000313" key="2">
    <source>
        <dbReference type="Proteomes" id="UP000271374"/>
    </source>
</evidence>
<dbReference type="Gene3D" id="2.170.120.30">
    <property type="match status" value="2"/>
</dbReference>
<protein>
    <submittedName>
        <fullName evidence="1">YbbR-like domain-containing protein</fullName>
    </submittedName>
</protein>
<keyword evidence="2" id="KW-1185">Reference proteome</keyword>
<dbReference type="Pfam" id="PF07949">
    <property type="entry name" value="YbbR"/>
    <property type="match status" value="4"/>
</dbReference>
<dbReference type="Gene3D" id="2.170.120.40">
    <property type="entry name" value="YbbR-like domain"/>
    <property type="match status" value="2"/>
</dbReference>
<proteinExistence type="predicted"/>
<organism evidence="1 2">
    <name type="scientific">Bacillus yapensis</name>
    <dbReference type="NCBI Taxonomy" id="2492960"/>
    <lineage>
        <taxon>Bacteria</taxon>
        <taxon>Bacillati</taxon>
        <taxon>Bacillota</taxon>
        <taxon>Bacilli</taxon>
        <taxon>Bacillales</taxon>
        <taxon>Bacillaceae</taxon>
        <taxon>Bacillus</taxon>
    </lineage>
</organism>
<name>A0A431VQL1_9BACI</name>
<reference evidence="1 2" key="1">
    <citation type="submission" date="2018-12" db="EMBL/GenBank/DDBJ databases">
        <title>Bacillus yapensis draft genome sequence.</title>
        <authorList>
            <person name="Yu L."/>
            <person name="Xu X."/>
            <person name="Tang X."/>
        </authorList>
    </citation>
    <scope>NUCLEOTIDE SEQUENCE [LARGE SCALE GENOMIC DNA]</scope>
    <source>
        <strain evidence="1 2">XXST-01</strain>
    </source>
</reference>
<dbReference type="RefSeq" id="WP_126411065.1">
    <property type="nucleotide sequence ID" value="NZ_RXNT01000034.1"/>
</dbReference>
<dbReference type="Proteomes" id="UP000271374">
    <property type="component" value="Unassembled WGS sequence"/>
</dbReference>
<evidence type="ECO:0000313" key="1">
    <source>
        <dbReference type="EMBL" id="RTR25518.1"/>
    </source>
</evidence>
<dbReference type="EMBL" id="RXNT01000034">
    <property type="protein sequence ID" value="RTR25518.1"/>
    <property type="molecule type" value="Genomic_DNA"/>
</dbReference>
<dbReference type="OrthoDB" id="2960905at2"/>
<gene>
    <name evidence="1" type="ORF">EKG37_22910</name>
</gene>